<keyword evidence="4 8" id="KW-0813">Transport</keyword>
<comment type="subcellular location">
    <subcellularLocation>
        <location evidence="8">Cytoplasm</location>
    </subcellularLocation>
    <subcellularLocation>
        <location evidence="8">Nucleus</location>
    </subcellularLocation>
</comment>
<sequence length="520" mass="59120">MDSSCVSWANSMSSLPDVEKTAATILCCQCGVNIEPNPANMCVACLRTQVDITEGIPKQATIYYCRGCGRYLQPPNEWLTCALESRELLQLCLSKLKGLTRLKLVDAGFVWTEPHSKRIKVKLTVHGEVLGSTVLQQVFIVEYVVAHQMCDDCHRTEAQNFWRASVQVRQKSENKKTMFYLEQLILKHKAHERTLGIKPNHGGLDFFYSTESHARKMVDFLTTVLPVKYQHSKKLLSHDIRSNIYSYKFTFSVEIVPLSKDSIVCLPKKSTQHLGNISPLCLVSRVTSSIHLIDPTSAQLAEVNGLLYWRGPFEAILNPRQLTEYVVMDIEILKENEKKSFPGQGPVSHKHIVADVWVVKASELGINENPIHTRTHLGHLLKPGDSALGYNVSDSNVNNKTFESLKTEALPDVILVKKFYPNRRKHRNWKLKHLADENIVPDTASANNDYNEFMNDLEEDVLYRQNVNIYKAEPVMRVDVNDINTEDEDPDAPKITLEEMLDDLTIDDVEMGEEEPEEQE</sequence>
<evidence type="ECO:0000256" key="8">
    <source>
        <dbReference type="RuleBase" id="RU364108"/>
    </source>
</evidence>
<dbReference type="EMBL" id="HBUF01137217">
    <property type="protein sequence ID" value="CAG6645507.1"/>
    <property type="molecule type" value="Transcribed_RNA"/>
</dbReference>
<dbReference type="EMBL" id="HBUF01365666">
    <property type="protein sequence ID" value="CAG6723430.1"/>
    <property type="molecule type" value="Transcribed_RNA"/>
</dbReference>
<comment type="similarity">
    <text evidence="2 8">Belongs to the NMD3 family.</text>
</comment>
<evidence type="ECO:0000256" key="7">
    <source>
        <dbReference type="ARBA" id="ARBA00023242"/>
    </source>
</evidence>
<evidence type="ECO:0000259" key="10">
    <source>
        <dbReference type="Pfam" id="PF21192"/>
    </source>
</evidence>
<evidence type="ECO:0000256" key="2">
    <source>
        <dbReference type="ARBA" id="ARBA00009794"/>
    </source>
</evidence>
<evidence type="ECO:0000259" key="9">
    <source>
        <dbReference type="Pfam" id="PF04981"/>
    </source>
</evidence>
<protein>
    <recommendedName>
        <fullName evidence="3 8">60S ribosomal export protein NMD3</fullName>
    </recommendedName>
</protein>
<feature type="domain" description="60S ribosomal export protein NMD3 SH3" evidence="11">
    <location>
        <begin position="260"/>
        <end position="304"/>
    </location>
</feature>
<proteinExistence type="inferred from homology"/>
<dbReference type="InterPro" id="IPR007064">
    <property type="entry name" value="Nmd3_N"/>
</dbReference>
<dbReference type="EMBL" id="HBUF01365668">
    <property type="protein sequence ID" value="CAG6723432.1"/>
    <property type="molecule type" value="Transcribed_RNA"/>
</dbReference>
<organism evidence="12">
    <name type="scientific">Cacopsylla melanoneura</name>
    <dbReference type="NCBI Taxonomy" id="428564"/>
    <lineage>
        <taxon>Eukaryota</taxon>
        <taxon>Metazoa</taxon>
        <taxon>Ecdysozoa</taxon>
        <taxon>Arthropoda</taxon>
        <taxon>Hexapoda</taxon>
        <taxon>Insecta</taxon>
        <taxon>Pterygota</taxon>
        <taxon>Neoptera</taxon>
        <taxon>Paraneoptera</taxon>
        <taxon>Hemiptera</taxon>
        <taxon>Sternorrhyncha</taxon>
        <taxon>Psylloidea</taxon>
        <taxon>Psyllidae</taxon>
        <taxon>Psyllinae</taxon>
        <taxon>Cacopsylla</taxon>
    </lineage>
</organism>
<evidence type="ECO:0000256" key="5">
    <source>
        <dbReference type="ARBA" id="ARBA00022490"/>
    </source>
</evidence>
<dbReference type="PANTHER" id="PTHR12746:SF2">
    <property type="entry name" value="60S RIBOSOMAL EXPORT PROTEIN NMD3"/>
    <property type="match status" value="1"/>
</dbReference>
<dbReference type="Pfam" id="PF21193">
    <property type="entry name" value="NMD_SH3"/>
    <property type="match status" value="1"/>
</dbReference>
<feature type="domain" description="Nmd3 N-terminal" evidence="9">
    <location>
        <begin position="27"/>
        <end position="255"/>
    </location>
</feature>
<dbReference type="GO" id="GO:0005737">
    <property type="term" value="C:cytoplasm"/>
    <property type="evidence" value="ECO:0007669"/>
    <property type="project" value="UniProtKB-SubCell"/>
</dbReference>
<evidence type="ECO:0000259" key="11">
    <source>
        <dbReference type="Pfam" id="PF21193"/>
    </source>
</evidence>
<keyword evidence="7 8" id="KW-0539">Nucleus</keyword>
<name>A0A8D8VL05_9HEMI</name>
<evidence type="ECO:0000256" key="6">
    <source>
        <dbReference type="ARBA" id="ARBA00022927"/>
    </source>
</evidence>
<feature type="domain" description="60S ribosomal export protein NMD3 OB-fold" evidence="10">
    <location>
        <begin position="322"/>
        <end position="418"/>
    </location>
</feature>
<reference evidence="12" key="1">
    <citation type="submission" date="2021-05" db="EMBL/GenBank/DDBJ databases">
        <authorList>
            <person name="Alioto T."/>
            <person name="Alioto T."/>
            <person name="Gomez Garrido J."/>
        </authorList>
    </citation>
    <scope>NUCLEOTIDE SEQUENCE</scope>
</reference>
<evidence type="ECO:0000313" key="12">
    <source>
        <dbReference type="EMBL" id="CAG6723432.1"/>
    </source>
</evidence>
<dbReference type="GO" id="GO:0043023">
    <property type="term" value="F:ribosomal large subunit binding"/>
    <property type="evidence" value="ECO:0007669"/>
    <property type="project" value="InterPro"/>
</dbReference>
<dbReference type="Pfam" id="PF04981">
    <property type="entry name" value="NMD3"/>
    <property type="match status" value="1"/>
</dbReference>
<dbReference type="GO" id="GO:0015031">
    <property type="term" value="P:protein transport"/>
    <property type="evidence" value="ECO:0007669"/>
    <property type="project" value="UniProtKB-KW"/>
</dbReference>
<evidence type="ECO:0000256" key="3">
    <source>
        <dbReference type="ARBA" id="ARBA00017035"/>
    </source>
</evidence>
<dbReference type="AlphaFoldDB" id="A0A8D8VL05"/>
<keyword evidence="5 8" id="KW-0963">Cytoplasm</keyword>
<dbReference type="GO" id="GO:0000055">
    <property type="term" value="P:ribosomal large subunit export from nucleus"/>
    <property type="evidence" value="ECO:0007669"/>
    <property type="project" value="TreeGrafter"/>
</dbReference>
<dbReference type="InterPro" id="IPR048899">
    <property type="entry name" value="NMD_SH3"/>
</dbReference>
<evidence type="ECO:0000256" key="1">
    <source>
        <dbReference type="ARBA" id="ARBA00002269"/>
    </source>
</evidence>
<dbReference type="InterPro" id="IPR039768">
    <property type="entry name" value="Nmd3"/>
</dbReference>
<comment type="function">
    <text evidence="1 8">Acts as an adapter for the XPO1/CRM1-mediated export of the 60S ribosomal subunit.</text>
</comment>
<dbReference type="GO" id="GO:0005634">
    <property type="term" value="C:nucleus"/>
    <property type="evidence" value="ECO:0007669"/>
    <property type="project" value="UniProtKB-SubCell"/>
</dbReference>
<accession>A0A8D8VL05</accession>
<dbReference type="EMBL" id="HBUF01365667">
    <property type="protein sequence ID" value="CAG6723431.1"/>
    <property type="molecule type" value="Transcribed_RNA"/>
</dbReference>
<dbReference type="PANTHER" id="PTHR12746">
    <property type="entry name" value="NONSENSE-MEDIATED MRNA DECAY PROTEIN 3"/>
    <property type="match status" value="1"/>
</dbReference>
<evidence type="ECO:0000256" key="4">
    <source>
        <dbReference type="ARBA" id="ARBA00022448"/>
    </source>
</evidence>
<dbReference type="InterPro" id="IPR048898">
    <property type="entry name" value="OB_NMD3"/>
</dbReference>
<keyword evidence="6 8" id="KW-0653">Protein transport</keyword>
<dbReference type="EMBL" id="HBUF01137219">
    <property type="protein sequence ID" value="CAG6645511.1"/>
    <property type="molecule type" value="Transcribed_RNA"/>
</dbReference>
<dbReference type="Pfam" id="PF21192">
    <property type="entry name" value="OB_NMD3"/>
    <property type="match status" value="1"/>
</dbReference>